<dbReference type="AlphaFoldDB" id="A0A0A0EPE4"/>
<dbReference type="Pfam" id="PF00639">
    <property type="entry name" value="Rotamase"/>
    <property type="match status" value="1"/>
</dbReference>
<dbReference type="GO" id="GO:0003755">
    <property type="term" value="F:peptidyl-prolyl cis-trans isomerase activity"/>
    <property type="evidence" value="ECO:0007669"/>
    <property type="project" value="UniProtKB-KW"/>
</dbReference>
<accession>A0A0A0EPE4</accession>
<dbReference type="InterPro" id="IPR046357">
    <property type="entry name" value="PPIase_dom_sf"/>
</dbReference>
<dbReference type="Proteomes" id="UP000030017">
    <property type="component" value="Unassembled WGS sequence"/>
</dbReference>
<dbReference type="SUPFAM" id="SSF109998">
    <property type="entry name" value="Triger factor/SurA peptide-binding domain-like"/>
    <property type="match status" value="1"/>
</dbReference>
<keyword evidence="9" id="KW-1185">Reference proteome</keyword>
<proteinExistence type="inferred from homology"/>
<name>A0A0A0EPE4_9GAMM</name>
<dbReference type="PANTHER" id="PTHR47245:SF2">
    <property type="entry name" value="PEPTIDYL-PROLYL CIS-TRANS ISOMERASE HP_0175-RELATED"/>
    <property type="match status" value="1"/>
</dbReference>
<dbReference type="PANTHER" id="PTHR47245">
    <property type="entry name" value="PEPTIDYLPROLYL ISOMERASE"/>
    <property type="match status" value="1"/>
</dbReference>
<dbReference type="InterPro" id="IPR050245">
    <property type="entry name" value="PrsA_foldase"/>
</dbReference>
<dbReference type="STRING" id="1122185.N792_04035"/>
<evidence type="ECO:0000313" key="9">
    <source>
        <dbReference type="Proteomes" id="UP000030017"/>
    </source>
</evidence>
<comment type="similarity">
    <text evidence="2">Belongs to the PpiC/parvulin rotamase family.</text>
</comment>
<dbReference type="EMBL" id="AVPS01000003">
    <property type="protein sequence ID" value="KGM52289.1"/>
    <property type="molecule type" value="Genomic_DNA"/>
</dbReference>
<feature type="region of interest" description="Disordered" evidence="6">
    <location>
        <begin position="17"/>
        <end position="42"/>
    </location>
</feature>
<evidence type="ECO:0000256" key="3">
    <source>
        <dbReference type="ARBA" id="ARBA00013194"/>
    </source>
</evidence>
<protein>
    <recommendedName>
        <fullName evidence="3">peptidylprolyl isomerase</fullName>
        <ecNumber evidence="3">5.2.1.8</ecNumber>
    </recommendedName>
</protein>
<dbReference type="InterPro" id="IPR000297">
    <property type="entry name" value="PPIase_PpiC"/>
</dbReference>
<comment type="caution">
    <text evidence="8">The sequence shown here is derived from an EMBL/GenBank/DDBJ whole genome shotgun (WGS) entry which is preliminary data.</text>
</comment>
<feature type="compositionally biased region" description="Basic and acidic residues" evidence="6">
    <location>
        <begin position="26"/>
        <end position="36"/>
    </location>
</feature>
<evidence type="ECO:0000259" key="7">
    <source>
        <dbReference type="PROSITE" id="PS50198"/>
    </source>
</evidence>
<keyword evidence="4 5" id="KW-0697">Rotamase</keyword>
<dbReference type="OrthoDB" id="9769613at2"/>
<evidence type="ECO:0000256" key="5">
    <source>
        <dbReference type="PROSITE-ProRule" id="PRU00278"/>
    </source>
</evidence>
<evidence type="ECO:0000256" key="1">
    <source>
        <dbReference type="ARBA" id="ARBA00000971"/>
    </source>
</evidence>
<dbReference type="SUPFAM" id="SSF54534">
    <property type="entry name" value="FKBP-like"/>
    <property type="match status" value="1"/>
</dbReference>
<evidence type="ECO:0000313" key="8">
    <source>
        <dbReference type="EMBL" id="KGM52289.1"/>
    </source>
</evidence>
<organism evidence="8 9">
    <name type="scientific">Lysobacter concretionis Ko07 = DSM 16239</name>
    <dbReference type="NCBI Taxonomy" id="1122185"/>
    <lineage>
        <taxon>Bacteria</taxon>
        <taxon>Pseudomonadati</taxon>
        <taxon>Pseudomonadota</taxon>
        <taxon>Gammaproteobacteria</taxon>
        <taxon>Lysobacterales</taxon>
        <taxon>Lysobacteraceae</taxon>
        <taxon>Novilysobacter</taxon>
    </lineage>
</organism>
<sequence length="302" mass="34166">MSRNGLPSRILPITVIDSQNPVSADADGHRHDEAGEGPRSLGQPAPCYLFVGDAPISEAEIAQEMQHHRAITPEHSRADAARALVVRELLRREVERLGLAAEAEPVGRESAEEAQIRVLLEREIEDRVPSEDDCLRYYEQNRERFHSPDRIRVRHILLGAPADDITGRFNARSEGERLIAELQADPVLFADFAMRHSDCPSKEQAGELGWLERGQSTPEFDRQVFRLRVGLAAFPVESRWGYHVVSVDGIEAGEPLAFDQVRERISDYLELQVRQRELQHYLVELQERYEVRGLDAIEALAA</sequence>
<dbReference type="InterPro" id="IPR027304">
    <property type="entry name" value="Trigger_fact/SurA_dom_sf"/>
</dbReference>
<dbReference type="eggNOG" id="COG0760">
    <property type="taxonomic scope" value="Bacteria"/>
</dbReference>
<evidence type="ECO:0000256" key="2">
    <source>
        <dbReference type="ARBA" id="ARBA00007656"/>
    </source>
</evidence>
<feature type="domain" description="PpiC" evidence="7">
    <location>
        <begin position="148"/>
        <end position="249"/>
    </location>
</feature>
<gene>
    <name evidence="8" type="ORF">N792_04035</name>
</gene>
<reference evidence="8 9" key="1">
    <citation type="submission" date="2013-08" db="EMBL/GenBank/DDBJ databases">
        <title>Genome sequencing of Lysobacter.</title>
        <authorList>
            <person name="Zhang S."/>
            <person name="Wang G."/>
        </authorList>
    </citation>
    <scope>NUCLEOTIDE SEQUENCE [LARGE SCALE GENOMIC DNA]</scope>
    <source>
        <strain evidence="8 9">Ko07</strain>
    </source>
</reference>
<evidence type="ECO:0000256" key="4">
    <source>
        <dbReference type="ARBA" id="ARBA00023110"/>
    </source>
</evidence>
<dbReference type="EC" id="5.2.1.8" evidence="3"/>
<dbReference type="PROSITE" id="PS50198">
    <property type="entry name" value="PPIC_PPIASE_2"/>
    <property type="match status" value="1"/>
</dbReference>
<dbReference type="RefSeq" id="WP_036192557.1">
    <property type="nucleotide sequence ID" value="NZ_AVPS01000003.1"/>
</dbReference>
<dbReference type="Gene3D" id="3.10.50.40">
    <property type="match status" value="1"/>
</dbReference>
<comment type="catalytic activity">
    <reaction evidence="1">
        <text>[protein]-peptidylproline (omega=180) = [protein]-peptidylproline (omega=0)</text>
        <dbReference type="Rhea" id="RHEA:16237"/>
        <dbReference type="Rhea" id="RHEA-COMP:10747"/>
        <dbReference type="Rhea" id="RHEA-COMP:10748"/>
        <dbReference type="ChEBI" id="CHEBI:83833"/>
        <dbReference type="ChEBI" id="CHEBI:83834"/>
        <dbReference type="EC" id="5.2.1.8"/>
    </reaction>
</comment>
<keyword evidence="5" id="KW-0413">Isomerase</keyword>
<evidence type="ECO:0000256" key="6">
    <source>
        <dbReference type="SAM" id="MobiDB-lite"/>
    </source>
</evidence>